<evidence type="ECO:0000256" key="1">
    <source>
        <dbReference type="ARBA" id="ARBA00001971"/>
    </source>
</evidence>
<dbReference type="EMBL" id="JAKNSF020000166">
    <property type="protein sequence ID" value="KAK7709644.1"/>
    <property type="molecule type" value="Genomic_DNA"/>
</dbReference>
<evidence type="ECO:0000256" key="6">
    <source>
        <dbReference type="RuleBase" id="RU000461"/>
    </source>
</evidence>
<dbReference type="Gene3D" id="1.10.630.10">
    <property type="entry name" value="Cytochrome P450"/>
    <property type="match status" value="1"/>
</dbReference>
<dbReference type="SUPFAM" id="SSF48264">
    <property type="entry name" value="Cytochrome P450"/>
    <property type="match status" value="1"/>
</dbReference>
<keyword evidence="3 6" id="KW-0349">Heme</keyword>
<sequence length="575" mass="65263">MALLTSSAGVVALLALVYSLHSSICLLRNYLAARKLGVPVRIIPVDHINPLWILVSQQVASVLRRLPFGLGDNSVTKYNYLGFEIPLRWKAHEELGDVFVLCFPARNWLYLGNPDIITGMLKRNNDFPHDSELTAMLDVFGPNISTVSELRTRWDHASTLARPQAQGADWKKMRKLMGSCFIDQNFEIVWKESITQATDMGRYWSSRKSIETVAHDTRTLSLNVMSRAGFGKSYAFKGHHEAQTALRGSSLSYKEALQTILENSIVIMVLGTKFLAKPWLPPLFKRLHLACTSFQGYMTELFETEKQNSSQGITSDRNLMKSLVRASHEETSGSLNEDEIYGNMFIFNFAGHDTTAHSFVWVMYFLAGNPEVQDWIHEEIQHVLGGRQKEDWDYKADFFRLKRCISVLFESLRLYAPVGMAKWTGDHTATLQVGEKTLVIPPRTMVVPSHASTQTDPKYWGSDSLTWRPSRWIKPAVTTYQSIDSEELISPLRGTFLSWSDGARDCPGKKFSQVEAVATIAALFKDWRVDPVINPGETIDDARKRVLRFVEEDTGMVLLVQLLHPQRCPLVWSRR</sequence>
<keyword evidence="8" id="KW-1185">Reference proteome</keyword>
<dbReference type="CDD" id="cd11070">
    <property type="entry name" value="CYP56-like"/>
    <property type="match status" value="1"/>
</dbReference>
<dbReference type="Pfam" id="PF00067">
    <property type="entry name" value="p450"/>
    <property type="match status" value="1"/>
</dbReference>
<evidence type="ECO:0008006" key="9">
    <source>
        <dbReference type="Google" id="ProtNLM"/>
    </source>
</evidence>
<keyword evidence="6" id="KW-0503">Monooxygenase</keyword>
<dbReference type="PRINTS" id="PR00385">
    <property type="entry name" value="P450"/>
</dbReference>
<dbReference type="InterPro" id="IPR002401">
    <property type="entry name" value="Cyt_P450_E_grp-I"/>
</dbReference>
<dbReference type="InterPro" id="IPR017972">
    <property type="entry name" value="Cyt_P450_CS"/>
</dbReference>
<reference evidence="7 8" key="1">
    <citation type="submission" date="2024-02" db="EMBL/GenBank/DDBJ databases">
        <title>De novo assembly and annotation of 12 fungi associated with fruit tree decline syndrome in Ontario, Canada.</title>
        <authorList>
            <person name="Sulman M."/>
            <person name="Ellouze W."/>
            <person name="Ilyukhin E."/>
        </authorList>
    </citation>
    <scope>NUCLEOTIDE SEQUENCE [LARGE SCALE GENOMIC DNA]</scope>
    <source>
        <strain evidence="7 8">M169</strain>
    </source>
</reference>
<evidence type="ECO:0000313" key="7">
    <source>
        <dbReference type="EMBL" id="KAK7709644.1"/>
    </source>
</evidence>
<comment type="cofactor">
    <cofactor evidence="1">
        <name>heme</name>
        <dbReference type="ChEBI" id="CHEBI:30413"/>
    </cofactor>
</comment>
<proteinExistence type="inferred from homology"/>
<organism evidence="7 8">
    <name type="scientific">Diaporthe eres</name>
    <name type="common">Phomopsis oblonga</name>
    <dbReference type="NCBI Taxonomy" id="83184"/>
    <lineage>
        <taxon>Eukaryota</taxon>
        <taxon>Fungi</taxon>
        <taxon>Dikarya</taxon>
        <taxon>Ascomycota</taxon>
        <taxon>Pezizomycotina</taxon>
        <taxon>Sordariomycetes</taxon>
        <taxon>Sordariomycetidae</taxon>
        <taxon>Diaporthales</taxon>
        <taxon>Diaporthaceae</taxon>
        <taxon>Diaporthe</taxon>
        <taxon>Diaporthe eres species complex</taxon>
    </lineage>
</organism>
<dbReference type="InterPro" id="IPR036396">
    <property type="entry name" value="Cyt_P450_sf"/>
</dbReference>
<accession>A0ABR1NPA3</accession>
<evidence type="ECO:0000256" key="4">
    <source>
        <dbReference type="ARBA" id="ARBA00022723"/>
    </source>
</evidence>
<evidence type="ECO:0000313" key="8">
    <source>
        <dbReference type="Proteomes" id="UP001430848"/>
    </source>
</evidence>
<dbReference type="InterPro" id="IPR001128">
    <property type="entry name" value="Cyt_P450"/>
</dbReference>
<dbReference type="PANTHER" id="PTHR24305:SF166">
    <property type="entry name" value="CYTOCHROME P450 12A4, MITOCHONDRIAL-RELATED"/>
    <property type="match status" value="1"/>
</dbReference>
<keyword evidence="4 6" id="KW-0479">Metal-binding</keyword>
<dbReference type="PRINTS" id="PR00463">
    <property type="entry name" value="EP450I"/>
</dbReference>
<dbReference type="InterPro" id="IPR050121">
    <property type="entry name" value="Cytochrome_P450_monoxygenase"/>
</dbReference>
<evidence type="ECO:0000256" key="5">
    <source>
        <dbReference type="ARBA" id="ARBA00023004"/>
    </source>
</evidence>
<keyword evidence="6" id="KW-0560">Oxidoreductase</keyword>
<protein>
    <recommendedName>
        <fullName evidence="9">Cytochrome P450</fullName>
    </recommendedName>
</protein>
<gene>
    <name evidence="7" type="ORF">SLS63_013159</name>
</gene>
<evidence type="ECO:0000256" key="3">
    <source>
        <dbReference type="ARBA" id="ARBA00022617"/>
    </source>
</evidence>
<name>A0ABR1NPA3_DIAER</name>
<dbReference type="PANTHER" id="PTHR24305">
    <property type="entry name" value="CYTOCHROME P450"/>
    <property type="match status" value="1"/>
</dbReference>
<keyword evidence="5 6" id="KW-0408">Iron</keyword>
<evidence type="ECO:0000256" key="2">
    <source>
        <dbReference type="ARBA" id="ARBA00010617"/>
    </source>
</evidence>
<comment type="caution">
    <text evidence="7">The sequence shown here is derived from an EMBL/GenBank/DDBJ whole genome shotgun (WGS) entry which is preliminary data.</text>
</comment>
<comment type="similarity">
    <text evidence="2 6">Belongs to the cytochrome P450 family.</text>
</comment>
<dbReference type="PROSITE" id="PS00086">
    <property type="entry name" value="CYTOCHROME_P450"/>
    <property type="match status" value="1"/>
</dbReference>
<dbReference type="Proteomes" id="UP001430848">
    <property type="component" value="Unassembled WGS sequence"/>
</dbReference>